<proteinExistence type="predicted"/>
<accession>A0A6A6CA21</accession>
<evidence type="ECO:0000259" key="2">
    <source>
        <dbReference type="Pfam" id="PF04082"/>
    </source>
</evidence>
<dbReference type="GO" id="GO:0006351">
    <property type="term" value="P:DNA-templated transcription"/>
    <property type="evidence" value="ECO:0007669"/>
    <property type="project" value="InterPro"/>
</dbReference>
<dbReference type="RefSeq" id="XP_033663388.1">
    <property type="nucleotide sequence ID" value="XM_033808434.1"/>
</dbReference>
<dbReference type="Pfam" id="PF04082">
    <property type="entry name" value="Fungal_trans"/>
    <property type="match status" value="1"/>
</dbReference>
<dbReference type="GO" id="GO:0003677">
    <property type="term" value="F:DNA binding"/>
    <property type="evidence" value="ECO:0007669"/>
    <property type="project" value="InterPro"/>
</dbReference>
<dbReference type="InterPro" id="IPR007219">
    <property type="entry name" value="XnlR_reg_dom"/>
</dbReference>
<dbReference type="EMBL" id="ML993613">
    <property type="protein sequence ID" value="KAF2162499.1"/>
    <property type="molecule type" value="Genomic_DNA"/>
</dbReference>
<dbReference type="GeneID" id="54561706"/>
<keyword evidence="4" id="KW-1185">Reference proteome</keyword>
<feature type="domain" description="Xylanolytic transcriptional activator regulatory" evidence="2">
    <location>
        <begin position="33"/>
        <end position="149"/>
    </location>
</feature>
<dbReference type="OrthoDB" id="1621678at2759"/>
<sequence>MAAFVASDTASAMYKLVAEAMHSDNSADIFTEKPASATLVYLMAAASIYYSGDQACPDPSVPHLVDAAVRGMRMITFGVEPYRMAQCLAMFTCLSTFHPAYGSTWYLVGLLAVECLSLGVHSYEQQSIMPQKERLEMNRFFWAVFIMDR</sequence>
<organism evidence="3 4">
    <name type="scientific">Zasmidium cellare ATCC 36951</name>
    <dbReference type="NCBI Taxonomy" id="1080233"/>
    <lineage>
        <taxon>Eukaryota</taxon>
        <taxon>Fungi</taxon>
        <taxon>Dikarya</taxon>
        <taxon>Ascomycota</taxon>
        <taxon>Pezizomycotina</taxon>
        <taxon>Dothideomycetes</taxon>
        <taxon>Dothideomycetidae</taxon>
        <taxon>Mycosphaerellales</taxon>
        <taxon>Mycosphaerellaceae</taxon>
        <taxon>Zasmidium</taxon>
    </lineage>
</organism>
<evidence type="ECO:0000256" key="1">
    <source>
        <dbReference type="ARBA" id="ARBA00023242"/>
    </source>
</evidence>
<dbReference type="CDD" id="cd12148">
    <property type="entry name" value="fungal_TF_MHR"/>
    <property type="match status" value="1"/>
</dbReference>
<protein>
    <recommendedName>
        <fullName evidence="2">Xylanolytic transcriptional activator regulatory domain-containing protein</fullName>
    </recommendedName>
</protein>
<dbReference type="GO" id="GO:0008270">
    <property type="term" value="F:zinc ion binding"/>
    <property type="evidence" value="ECO:0007669"/>
    <property type="project" value="InterPro"/>
</dbReference>
<dbReference type="Proteomes" id="UP000799537">
    <property type="component" value="Unassembled WGS sequence"/>
</dbReference>
<evidence type="ECO:0000313" key="4">
    <source>
        <dbReference type="Proteomes" id="UP000799537"/>
    </source>
</evidence>
<reference evidence="3" key="1">
    <citation type="journal article" date="2020" name="Stud. Mycol.">
        <title>101 Dothideomycetes genomes: a test case for predicting lifestyles and emergence of pathogens.</title>
        <authorList>
            <person name="Haridas S."/>
            <person name="Albert R."/>
            <person name="Binder M."/>
            <person name="Bloem J."/>
            <person name="Labutti K."/>
            <person name="Salamov A."/>
            <person name="Andreopoulos B."/>
            <person name="Baker S."/>
            <person name="Barry K."/>
            <person name="Bills G."/>
            <person name="Bluhm B."/>
            <person name="Cannon C."/>
            <person name="Castanera R."/>
            <person name="Culley D."/>
            <person name="Daum C."/>
            <person name="Ezra D."/>
            <person name="Gonzalez J."/>
            <person name="Henrissat B."/>
            <person name="Kuo A."/>
            <person name="Liang C."/>
            <person name="Lipzen A."/>
            <person name="Lutzoni F."/>
            <person name="Magnuson J."/>
            <person name="Mondo S."/>
            <person name="Nolan M."/>
            <person name="Ohm R."/>
            <person name="Pangilinan J."/>
            <person name="Park H.-J."/>
            <person name="Ramirez L."/>
            <person name="Alfaro M."/>
            <person name="Sun H."/>
            <person name="Tritt A."/>
            <person name="Yoshinaga Y."/>
            <person name="Zwiers L.-H."/>
            <person name="Turgeon B."/>
            <person name="Goodwin S."/>
            <person name="Spatafora J."/>
            <person name="Crous P."/>
            <person name="Grigoriev I."/>
        </authorList>
    </citation>
    <scope>NUCLEOTIDE SEQUENCE</scope>
    <source>
        <strain evidence="3">ATCC 36951</strain>
    </source>
</reference>
<name>A0A6A6CA21_ZASCE</name>
<evidence type="ECO:0000313" key="3">
    <source>
        <dbReference type="EMBL" id="KAF2162499.1"/>
    </source>
</evidence>
<dbReference type="AlphaFoldDB" id="A0A6A6CA21"/>
<gene>
    <name evidence="3" type="ORF">M409DRAFT_27122</name>
</gene>
<keyword evidence="1" id="KW-0539">Nucleus</keyword>